<evidence type="ECO:0000313" key="2">
    <source>
        <dbReference type="Proteomes" id="UP000592294"/>
    </source>
</evidence>
<comment type="caution">
    <text evidence="1">The sequence shown here is derived from an EMBL/GenBank/DDBJ whole genome shotgun (WGS) entry which is preliminary data.</text>
</comment>
<gene>
    <name evidence="1" type="ORF">HW932_15060</name>
</gene>
<sequence length="217" mass="25463">MVYSLTQLKKHKLLTRMQQQYHRNHPWRLSPGGLYIPHSYQETPPDRLSWWDDVGFILNGRRIIVWWQHPRHVYAVAIEGRAWQEAGPGPQDDWLTEGLKKNYRRVGTSRKKLVSYTCREPSDEAQRHDQRICTIRQRLTAEGIDMEVAPSWRLEQLKWATGISLVAPLEVRSETELAALAALARRLVRQETTLQKEFPGNGYARADWVRETAQRER</sequence>
<accession>A0A850RNS5</accession>
<keyword evidence="2" id="KW-1185">Reference proteome</keyword>
<evidence type="ECO:0000313" key="1">
    <source>
        <dbReference type="EMBL" id="NVZ10583.1"/>
    </source>
</evidence>
<proteinExistence type="predicted"/>
<dbReference type="RefSeq" id="WP_176977319.1">
    <property type="nucleotide sequence ID" value="NZ_JABZEO010000010.1"/>
</dbReference>
<dbReference type="Proteomes" id="UP000592294">
    <property type="component" value="Unassembled WGS sequence"/>
</dbReference>
<name>A0A850RNS5_9GAMM</name>
<protein>
    <submittedName>
        <fullName evidence="1">Uncharacterized protein</fullName>
    </submittedName>
</protein>
<reference evidence="1 2" key="1">
    <citation type="submission" date="2020-06" db="EMBL/GenBank/DDBJ databases">
        <title>Whole-genome sequence of Allochromatium humboldtianum DSM 21881, type strain.</title>
        <authorList>
            <person name="Kyndt J.A."/>
            <person name="Meyer T.E."/>
        </authorList>
    </citation>
    <scope>NUCLEOTIDE SEQUENCE [LARGE SCALE GENOMIC DNA]</scope>
    <source>
        <strain evidence="1 2">DSM 21881</strain>
    </source>
</reference>
<dbReference type="EMBL" id="JABZEO010000010">
    <property type="protein sequence ID" value="NVZ10583.1"/>
    <property type="molecule type" value="Genomic_DNA"/>
</dbReference>
<organism evidence="1 2">
    <name type="scientific">Allochromatium humboldtianum</name>
    <dbReference type="NCBI Taxonomy" id="504901"/>
    <lineage>
        <taxon>Bacteria</taxon>
        <taxon>Pseudomonadati</taxon>
        <taxon>Pseudomonadota</taxon>
        <taxon>Gammaproteobacteria</taxon>
        <taxon>Chromatiales</taxon>
        <taxon>Chromatiaceae</taxon>
        <taxon>Allochromatium</taxon>
    </lineage>
</organism>
<dbReference type="AlphaFoldDB" id="A0A850RNS5"/>